<dbReference type="RefSeq" id="WP_109944577.1">
    <property type="nucleotide sequence ID" value="NZ_QGGF01000372.1"/>
</dbReference>
<proteinExistence type="predicted"/>
<evidence type="ECO:0000256" key="1">
    <source>
        <dbReference type="SAM" id="Phobius"/>
    </source>
</evidence>
<keyword evidence="1" id="KW-0812">Transmembrane</keyword>
<organism evidence="2 3">
    <name type="scientific">Micromonospora globispora</name>
    <dbReference type="NCBI Taxonomy" id="1450148"/>
    <lineage>
        <taxon>Bacteria</taxon>
        <taxon>Bacillati</taxon>
        <taxon>Actinomycetota</taxon>
        <taxon>Actinomycetes</taxon>
        <taxon>Micromonosporales</taxon>
        <taxon>Micromonosporaceae</taxon>
        <taxon>Micromonospora</taxon>
    </lineage>
</organism>
<accession>A0A317K757</accession>
<dbReference type="Pfam" id="PF06912">
    <property type="entry name" value="DUF1275"/>
    <property type="match status" value="1"/>
</dbReference>
<feature type="transmembrane region" description="Helical" evidence="1">
    <location>
        <begin position="164"/>
        <end position="183"/>
    </location>
</feature>
<dbReference type="EMBL" id="QGSV01000151">
    <property type="protein sequence ID" value="PWU48827.1"/>
    <property type="molecule type" value="Genomic_DNA"/>
</dbReference>
<protein>
    <submittedName>
        <fullName evidence="2">DUF1275 domain-containing protein</fullName>
    </submittedName>
</protein>
<keyword evidence="1" id="KW-0472">Membrane</keyword>
<keyword evidence="1" id="KW-1133">Transmembrane helix</keyword>
<dbReference type="OrthoDB" id="3544269at2"/>
<dbReference type="PANTHER" id="PTHR37314:SF4">
    <property type="entry name" value="UPF0700 TRANSMEMBRANE PROTEIN YOAK"/>
    <property type="match status" value="1"/>
</dbReference>
<feature type="transmembrane region" description="Helical" evidence="1">
    <location>
        <begin position="195"/>
        <end position="214"/>
    </location>
</feature>
<dbReference type="Proteomes" id="UP000245683">
    <property type="component" value="Unassembled WGS sequence"/>
</dbReference>
<feature type="transmembrane region" description="Helical" evidence="1">
    <location>
        <begin position="73"/>
        <end position="92"/>
    </location>
</feature>
<dbReference type="PANTHER" id="PTHR37314">
    <property type="entry name" value="SLR0142 PROTEIN"/>
    <property type="match status" value="1"/>
</dbReference>
<dbReference type="AlphaFoldDB" id="A0A317K757"/>
<name>A0A317K757_9ACTN</name>
<dbReference type="InterPro" id="IPR010699">
    <property type="entry name" value="DUF1275"/>
</dbReference>
<keyword evidence="3" id="KW-1185">Reference proteome</keyword>
<gene>
    <name evidence="2" type="ORF">DLJ46_11110</name>
</gene>
<feature type="transmembrane region" description="Helical" evidence="1">
    <location>
        <begin position="220"/>
        <end position="237"/>
    </location>
</feature>
<reference evidence="3" key="1">
    <citation type="submission" date="2018-05" db="EMBL/GenBank/DDBJ databases">
        <title>Micromonospora globispora sp. nov. and Micromonospora rugosa sp. nov., isolated from marine sediment.</title>
        <authorList>
            <person name="Carro L."/>
            <person name="Aysel V."/>
            <person name="Cetin D."/>
            <person name="Igual J.M."/>
            <person name="Klenk H.-P."/>
            <person name="Trujillo M.E."/>
            <person name="Sahin N."/>
        </authorList>
    </citation>
    <scope>NUCLEOTIDE SEQUENCE [LARGE SCALE GENOMIC DNA]</scope>
    <source>
        <strain evidence="3">S2904</strain>
    </source>
</reference>
<sequence length="238" mass="24583">MLKTVPTVVRFRAAARGDQNLLGRRHALVVVLTFLTGSADAVGFLALGGAFSSVMTGNMVLLGLSAGRGDADLALTSGCAIASFITGVLAGAHVAGSAQPDDPVWPRRVTRALVLELLVFVVFLVVWVVTLPSRSEHVDLGLLMLSAAALGVQSSAIQRFGVPGLSSTYLTGTLTSLIAGVAARSPWRSLRPKMHVLMALMSGAAAGALVAVHLSAWSPVLLIVPLVVVIAVSSRMAK</sequence>
<evidence type="ECO:0000313" key="3">
    <source>
        <dbReference type="Proteomes" id="UP000245683"/>
    </source>
</evidence>
<comment type="caution">
    <text evidence="2">The sequence shown here is derived from an EMBL/GenBank/DDBJ whole genome shotgun (WGS) entry which is preliminary data.</text>
</comment>
<feature type="transmembrane region" description="Helical" evidence="1">
    <location>
        <begin position="112"/>
        <end position="131"/>
    </location>
</feature>
<evidence type="ECO:0000313" key="2">
    <source>
        <dbReference type="EMBL" id="PWU48827.1"/>
    </source>
</evidence>